<feature type="compositionally biased region" description="Low complexity" evidence="1">
    <location>
        <begin position="31"/>
        <end position="45"/>
    </location>
</feature>
<feature type="region of interest" description="Disordered" evidence="1">
    <location>
        <begin position="241"/>
        <end position="260"/>
    </location>
</feature>
<proteinExistence type="predicted"/>
<name>Q7M197_MYCSC</name>
<accession>Q7M197</accession>
<evidence type="ECO:0000313" key="2">
    <source>
        <dbReference type="PIR" id="A36949"/>
    </source>
</evidence>
<protein>
    <submittedName>
        <fullName evidence="2">28.9K basic DNA-binding protein</fullName>
    </submittedName>
</protein>
<dbReference type="AlphaFoldDB" id="Q7M197"/>
<feature type="compositionally biased region" description="Basic and acidic residues" evidence="1">
    <location>
        <begin position="80"/>
        <end position="92"/>
    </location>
</feature>
<sequence length="260" mass="28904">VQRPHRRPTATAVPHPPGRQPLHPGALPATQHLSSHPQQPQHSVSALHRTHRVAGIGRQPLIRRPTVPPGGVIGIAGTGPRDRQQRSAADRVTRHHRTHLRVVAAVIGHRNRPPSPPLKPPGPTRHTRIRGLAELEHNRRDSRRLGSLAVLMLGGRQPRRPRPRTHHTTTRPQRSAAAIRRASNFGKVTVLRVLWNLKQVCATVRPAIQSKSLRGSGNPRRPGRGFRRLLSCHICPAKRSANARAGRLRSDRQRQHLPVV</sequence>
<dbReference type="PIR" id="A36949">
    <property type="entry name" value="A36949"/>
</dbReference>
<reference evidence="2" key="1">
    <citation type="journal article" date="1994" name="J. Bacteriol.">
        <title>Analysis of the replication region of a mycobacterial plasmid, pMSC262.</title>
        <authorList>
            <person name="Qin M."/>
            <person name="Taniguchi H."/>
            <person name="Mizuguchi Y."/>
        </authorList>
    </citation>
    <scope>NUCLEOTIDE SEQUENCE</scope>
</reference>
<evidence type="ECO:0000256" key="1">
    <source>
        <dbReference type="SAM" id="MobiDB-lite"/>
    </source>
</evidence>
<organism evidence="2">
    <name type="scientific">Mycobacterium scrofulaceum</name>
    <dbReference type="NCBI Taxonomy" id="1783"/>
    <lineage>
        <taxon>Bacteria</taxon>
        <taxon>Bacillati</taxon>
        <taxon>Actinomycetota</taxon>
        <taxon>Actinomycetes</taxon>
        <taxon>Mycobacteriales</taxon>
        <taxon>Mycobacteriaceae</taxon>
        <taxon>Mycobacterium</taxon>
    </lineage>
</organism>
<feature type="region of interest" description="Disordered" evidence="1">
    <location>
        <begin position="1"/>
        <end position="94"/>
    </location>
</feature>